<evidence type="ECO:0000256" key="2">
    <source>
        <dbReference type="ARBA" id="ARBA00005120"/>
    </source>
</evidence>
<comment type="subunit">
    <text evidence="12">Homotetramer; dimer of dimers.</text>
</comment>
<keyword evidence="8 12" id="KW-0457">Lysine biosynthesis</keyword>
<evidence type="ECO:0000256" key="3">
    <source>
        <dbReference type="ARBA" id="ARBA00007592"/>
    </source>
</evidence>
<keyword evidence="9 12" id="KW-0456">Lyase</keyword>
<feature type="binding site" evidence="12 15">
    <location>
        <position position="48"/>
    </location>
    <ligand>
        <name>pyruvate</name>
        <dbReference type="ChEBI" id="CHEBI:15361"/>
    </ligand>
</feature>
<evidence type="ECO:0000256" key="11">
    <source>
        <dbReference type="ARBA" id="ARBA00047836"/>
    </source>
</evidence>
<name>A0AAD0W7B5_9NEIS</name>
<dbReference type="KEGG" id="crz:D1345_08375"/>
<gene>
    <name evidence="12 16" type="primary">dapA</name>
    <name evidence="16" type="ORF">D1345_08375</name>
</gene>
<feature type="active site" description="Schiff-base intermediate with substrate" evidence="12 14">
    <location>
        <position position="163"/>
    </location>
</feature>
<dbReference type="PROSITE" id="PS00666">
    <property type="entry name" value="DHDPS_2"/>
    <property type="match status" value="1"/>
</dbReference>
<dbReference type="GO" id="GO:0019877">
    <property type="term" value="P:diaminopimelate biosynthetic process"/>
    <property type="evidence" value="ECO:0007669"/>
    <property type="project" value="UniProtKB-UniRule"/>
</dbReference>
<dbReference type="InterPro" id="IPR005263">
    <property type="entry name" value="DapA"/>
</dbReference>
<protein>
    <recommendedName>
        <fullName evidence="4 12">4-hydroxy-tetrahydrodipicolinate synthase</fullName>
        <shortName evidence="12">HTPA synthase</shortName>
        <ecNumber evidence="4 12">4.3.3.7</ecNumber>
    </recommendedName>
</protein>
<evidence type="ECO:0000256" key="15">
    <source>
        <dbReference type="PIRSR" id="PIRSR001365-2"/>
    </source>
</evidence>
<dbReference type="NCBIfam" id="TIGR00674">
    <property type="entry name" value="dapA"/>
    <property type="match status" value="1"/>
</dbReference>
<sequence>MTEHWGKVLTAMVTPFDEAGRLNLDAARQLARHLAANGCDGLVVAATTGEAPTLSDQERRDLVRAVSEAVTIPVLAGTGSSHTEHAIALTREASDLGAAGVFVVGPYYNRPPQAGIEAHFRAVAAATRLPLMVYDVPGRTGRRIAADVLLRLFREVDNIVAFKDATGDPAAAAALIAAAGEHFALYSGDDALTLPLLAVGAVGVVGTSTHWTGPEFARMIAAFEQGDTALARRVNTGLQESFVFSNTEASVFSMSVKAMLRVQGLPVGQCRLPLPPTGAAEEEQARLVWERLQLRRAAAY</sequence>
<dbReference type="CDD" id="cd00950">
    <property type="entry name" value="DHDPS"/>
    <property type="match status" value="1"/>
</dbReference>
<dbReference type="PANTHER" id="PTHR12128:SF66">
    <property type="entry name" value="4-HYDROXY-2-OXOGLUTARATE ALDOLASE, MITOCHONDRIAL"/>
    <property type="match status" value="1"/>
</dbReference>
<evidence type="ECO:0000256" key="14">
    <source>
        <dbReference type="PIRSR" id="PIRSR001365-1"/>
    </source>
</evidence>
<evidence type="ECO:0000256" key="10">
    <source>
        <dbReference type="ARBA" id="ARBA00023270"/>
    </source>
</evidence>
<dbReference type="GO" id="GO:0008840">
    <property type="term" value="F:4-hydroxy-tetrahydrodipicolinate synthase activity"/>
    <property type="evidence" value="ECO:0007669"/>
    <property type="project" value="UniProtKB-UniRule"/>
</dbReference>
<feature type="active site" description="Proton donor/acceptor" evidence="12 14">
    <location>
        <position position="134"/>
    </location>
</feature>
<dbReference type="PRINTS" id="PR00146">
    <property type="entry name" value="DHPICSNTHASE"/>
</dbReference>
<comment type="function">
    <text evidence="1 12">Catalyzes the condensation of (S)-aspartate-beta-semialdehyde [(S)-ASA] and pyruvate to 4-hydroxy-tetrahydrodipicolinate (HTPA).</text>
</comment>
<evidence type="ECO:0000313" key="16">
    <source>
        <dbReference type="EMBL" id="AXT46195.1"/>
    </source>
</evidence>
<comment type="similarity">
    <text evidence="3 12 13">Belongs to the DapA family.</text>
</comment>
<keyword evidence="7 12" id="KW-0220">Diaminopimelate biosynthesis</keyword>
<dbReference type="EC" id="4.3.3.7" evidence="4 12"/>
<feature type="binding site" evidence="12 15">
    <location>
        <position position="205"/>
    </location>
    <ligand>
        <name>pyruvate</name>
        <dbReference type="ChEBI" id="CHEBI:15361"/>
    </ligand>
</feature>
<dbReference type="SMART" id="SM01130">
    <property type="entry name" value="DHDPS"/>
    <property type="match status" value="1"/>
</dbReference>
<evidence type="ECO:0000256" key="5">
    <source>
        <dbReference type="ARBA" id="ARBA00022490"/>
    </source>
</evidence>
<evidence type="ECO:0000256" key="13">
    <source>
        <dbReference type="PIRNR" id="PIRNR001365"/>
    </source>
</evidence>
<dbReference type="EMBL" id="CP031968">
    <property type="protein sequence ID" value="AXT46195.1"/>
    <property type="molecule type" value="Genomic_DNA"/>
</dbReference>
<dbReference type="InterPro" id="IPR020625">
    <property type="entry name" value="Schiff_base-form_aldolases_AS"/>
</dbReference>
<evidence type="ECO:0000313" key="17">
    <source>
        <dbReference type="Proteomes" id="UP000259465"/>
    </source>
</evidence>
<dbReference type="Pfam" id="PF00701">
    <property type="entry name" value="DHDPS"/>
    <property type="match status" value="1"/>
</dbReference>
<comment type="catalytic activity">
    <reaction evidence="11 12">
        <text>L-aspartate 4-semialdehyde + pyruvate = (2S,4S)-4-hydroxy-2,3,4,5-tetrahydrodipicolinate + H2O + H(+)</text>
        <dbReference type="Rhea" id="RHEA:34171"/>
        <dbReference type="ChEBI" id="CHEBI:15361"/>
        <dbReference type="ChEBI" id="CHEBI:15377"/>
        <dbReference type="ChEBI" id="CHEBI:15378"/>
        <dbReference type="ChEBI" id="CHEBI:67139"/>
        <dbReference type="ChEBI" id="CHEBI:537519"/>
        <dbReference type="EC" id="4.3.3.7"/>
    </reaction>
</comment>
<evidence type="ECO:0000256" key="1">
    <source>
        <dbReference type="ARBA" id="ARBA00003294"/>
    </source>
</evidence>
<evidence type="ECO:0000256" key="4">
    <source>
        <dbReference type="ARBA" id="ARBA00012086"/>
    </source>
</evidence>
<feature type="site" description="Part of a proton relay during catalysis" evidence="12">
    <location>
        <position position="108"/>
    </location>
</feature>
<proteinExistence type="inferred from homology"/>
<dbReference type="Proteomes" id="UP000259465">
    <property type="component" value="Chromosome"/>
</dbReference>
<comment type="caution">
    <text evidence="12">Was originally thought to be a dihydrodipicolinate synthase (DHDPS), catalyzing the condensation of (S)-aspartate-beta-semialdehyde [(S)-ASA] and pyruvate to dihydrodipicolinate (DHDP). However, it was shown in E.coli that the product of the enzymatic reaction is not dihydrodipicolinate but in fact (4S)-4-hydroxy-2,3,4,5-tetrahydro-(2S)-dipicolinic acid (HTPA), and that the consecutive dehydration reaction leading to DHDP is not spontaneous but catalyzed by DapB.</text>
</comment>
<evidence type="ECO:0000256" key="9">
    <source>
        <dbReference type="ARBA" id="ARBA00023239"/>
    </source>
</evidence>
<evidence type="ECO:0000256" key="8">
    <source>
        <dbReference type="ARBA" id="ARBA00023154"/>
    </source>
</evidence>
<dbReference type="AlphaFoldDB" id="A0AAD0W7B5"/>
<comment type="pathway">
    <text evidence="2 12">Amino-acid biosynthesis; L-lysine biosynthesis via DAP pathway; (S)-tetrahydrodipicolinate from L-aspartate: step 3/4.</text>
</comment>
<dbReference type="Gene3D" id="3.20.20.70">
    <property type="entry name" value="Aldolase class I"/>
    <property type="match status" value="1"/>
</dbReference>
<evidence type="ECO:0000256" key="7">
    <source>
        <dbReference type="ARBA" id="ARBA00022915"/>
    </source>
</evidence>
<feature type="site" description="Part of a proton relay during catalysis" evidence="12">
    <location>
        <position position="47"/>
    </location>
</feature>
<dbReference type="PIRSF" id="PIRSF001365">
    <property type="entry name" value="DHDPS"/>
    <property type="match status" value="1"/>
</dbReference>
<keyword evidence="17" id="KW-1185">Reference proteome</keyword>
<evidence type="ECO:0000256" key="12">
    <source>
        <dbReference type="HAMAP-Rule" id="MF_00418"/>
    </source>
</evidence>
<evidence type="ECO:0000256" key="6">
    <source>
        <dbReference type="ARBA" id="ARBA00022605"/>
    </source>
</evidence>
<dbReference type="InterPro" id="IPR002220">
    <property type="entry name" value="DapA-like"/>
</dbReference>
<dbReference type="GO" id="GO:0005829">
    <property type="term" value="C:cytosol"/>
    <property type="evidence" value="ECO:0007669"/>
    <property type="project" value="TreeGrafter"/>
</dbReference>
<dbReference type="RefSeq" id="WP_107732362.1">
    <property type="nucleotide sequence ID" value="NZ_CP031968.1"/>
</dbReference>
<dbReference type="InterPro" id="IPR013785">
    <property type="entry name" value="Aldolase_TIM"/>
</dbReference>
<dbReference type="HAMAP" id="MF_00418">
    <property type="entry name" value="DapA"/>
    <property type="match status" value="1"/>
</dbReference>
<comment type="subcellular location">
    <subcellularLocation>
        <location evidence="12">Cytoplasm</location>
    </subcellularLocation>
</comment>
<reference evidence="16 17" key="1">
    <citation type="submission" date="2018-08" db="EMBL/GenBank/DDBJ databases">
        <title>Complete genome sequence of JP2-74.</title>
        <authorList>
            <person name="Wu L."/>
        </authorList>
    </citation>
    <scope>NUCLEOTIDE SEQUENCE [LARGE SCALE GENOMIC DNA]</scope>
    <source>
        <strain evidence="16 17">JP2-74</strain>
    </source>
</reference>
<dbReference type="GO" id="GO:0009089">
    <property type="term" value="P:lysine biosynthetic process via diaminopimelate"/>
    <property type="evidence" value="ECO:0007669"/>
    <property type="project" value="UniProtKB-UniRule"/>
</dbReference>
<organism evidence="16 17">
    <name type="scientific">Chromobacterium rhizoryzae</name>
    <dbReference type="NCBI Taxonomy" id="1778675"/>
    <lineage>
        <taxon>Bacteria</taxon>
        <taxon>Pseudomonadati</taxon>
        <taxon>Pseudomonadota</taxon>
        <taxon>Betaproteobacteria</taxon>
        <taxon>Neisseriales</taxon>
        <taxon>Chromobacteriaceae</taxon>
        <taxon>Chromobacterium</taxon>
    </lineage>
</organism>
<accession>A0AAD0W7B5</accession>
<keyword evidence="6 12" id="KW-0028">Amino-acid biosynthesis</keyword>
<keyword evidence="5 12" id="KW-0963">Cytoplasm</keyword>
<dbReference type="SUPFAM" id="SSF51569">
    <property type="entry name" value="Aldolase"/>
    <property type="match status" value="1"/>
</dbReference>
<keyword evidence="10 12" id="KW-0704">Schiff base</keyword>
<dbReference type="PANTHER" id="PTHR12128">
    <property type="entry name" value="DIHYDRODIPICOLINATE SYNTHASE"/>
    <property type="match status" value="1"/>
</dbReference>